<dbReference type="Pfam" id="PF00534">
    <property type="entry name" value="Glycos_transf_1"/>
    <property type="match status" value="1"/>
</dbReference>
<dbReference type="PANTHER" id="PTHR12526">
    <property type="entry name" value="GLYCOSYLTRANSFERASE"/>
    <property type="match status" value="1"/>
</dbReference>
<evidence type="ECO:0000259" key="1">
    <source>
        <dbReference type="Pfam" id="PF00534"/>
    </source>
</evidence>
<name>A0ABW3RFW5_9FLAO</name>
<dbReference type="Proteomes" id="UP001597163">
    <property type="component" value="Unassembled WGS sequence"/>
</dbReference>
<reference evidence="3" key="1">
    <citation type="journal article" date="2019" name="Int. J. Syst. Evol. Microbiol.">
        <title>The Global Catalogue of Microorganisms (GCM) 10K type strain sequencing project: providing services to taxonomists for standard genome sequencing and annotation.</title>
        <authorList>
            <consortium name="The Broad Institute Genomics Platform"/>
            <consortium name="The Broad Institute Genome Sequencing Center for Infectious Disease"/>
            <person name="Wu L."/>
            <person name="Ma J."/>
        </authorList>
    </citation>
    <scope>NUCLEOTIDE SEQUENCE [LARGE SCALE GENOMIC DNA]</scope>
    <source>
        <strain evidence="3">CCUG 63246</strain>
    </source>
</reference>
<dbReference type="SUPFAM" id="SSF53756">
    <property type="entry name" value="UDP-Glycosyltransferase/glycogen phosphorylase"/>
    <property type="match status" value="1"/>
</dbReference>
<dbReference type="Gene3D" id="3.40.50.2000">
    <property type="entry name" value="Glycogen Phosphorylase B"/>
    <property type="match status" value="2"/>
</dbReference>
<evidence type="ECO:0000313" key="2">
    <source>
        <dbReference type="EMBL" id="MFD1163878.1"/>
    </source>
</evidence>
<dbReference type="GO" id="GO:0016757">
    <property type="term" value="F:glycosyltransferase activity"/>
    <property type="evidence" value="ECO:0007669"/>
    <property type="project" value="UniProtKB-KW"/>
</dbReference>
<dbReference type="RefSeq" id="WP_311942591.1">
    <property type="nucleotide sequence ID" value="NZ_JAVSCK010000005.1"/>
</dbReference>
<accession>A0ABW3RFW5</accession>
<protein>
    <submittedName>
        <fullName evidence="2">Glycosyltransferase</fullName>
        <ecNumber evidence="2">2.4.-.-</ecNumber>
    </submittedName>
</protein>
<dbReference type="EMBL" id="JBHTLJ010000005">
    <property type="protein sequence ID" value="MFD1163878.1"/>
    <property type="molecule type" value="Genomic_DNA"/>
</dbReference>
<dbReference type="InterPro" id="IPR001296">
    <property type="entry name" value="Glyco_trans_1"/>
</dbReference>
<keyword evidence="2" id="KW-0808">Transferase</keyword>
<gene>
    <name evidence="2" type="ORF">ACFQ2E_15720</name>
</gene>
<proteinExistence type="predicted"/>
<keyword evidence="2" id="KW-0328">Glycosyltransferase</keyword>
<comment type="caution">
    <text evidence="2">The sequence shown here is derived from an EMBL/GenBank/DDBJ whole genome shotgun (WGS) entry which is preliminary data.</text>
</comment>
<evidence type="ECO:0000313" key="3">
    <source>
        <dbReference type="Proteomes" id="UP001597163"/>
    </source>
</evidence>
<dbReference type="EC" id="2.4.-.-" evidence="2"/>
<feature type="domain" description="Glycosyl transferase family 1" evidence="1">
    <location>
        <begin position="182"/>
        <end position="338"/>
    </location>
</feature>
<dbReference type="PANTHER" id="PTHR12526:SF630">
    <property type="entry name" value="GLYCOSYLTRANSFERASE"/>
    <property type="match status" value="1"/>
</dbReference>
<sequence>MLRLLYITTNLNSSGGVAKVLSVKLNYLIKEYFYDIHIINTHGDSNNLFYVFDDTISIHSLSLKDSKTKRRLYYFKELNKKVKEINPDIIINCDNGLKGVLFPFFYKGKVPLIFENHGSKNVRENTILGNLKLRLKDLFFLWSVNRYNKIVVFQHLKDSWKSDNIKVIHNPLGFDIPIKSASLNKKVVIAVGRISYEKGYDLLIEIWSLVVKKHPQWQLHIYGEGDYKPLQKQIQKLSITGNILFFKPTLDIIEVYLNASILLNTSRHESFGLALIEAMACGLPVLAFENTSGPRIYIKNKKNGYLIEKDNLIEYANQIISLIDDKNKMKRVGQAARESMKIYQIENIMKLWHELFQSV</sequence>
<organism evidence="2 3">
    <name type="scientific">Hwangdonia seohaensis</name>
    <dbReference type="NCBI Taxonomy" id="1240727"/>
    <lineage>
        <taxon>Bacteria</taxon>
        <taxon>Pseudomonadati</taxon>
        <taxon>Bacteroidota</taxon>
        <taxon>Flavobacteriia</taxon>
        <taxon>Flavobacteriales</taxon>
        <taxon>Flavobacteriaceae</taxon>
        <taxon>Hwangdonia</taxon>
    </lineage>
</organism>
<keyword evidence="3" id="KW-1185">Reference proteome</keyword>